<reference evidence="1 2" key="1">
    <citation type="submission" date="2016-04" db="EMBL/GenBank/DDBJ databases">
        <title>First whole genome shotgun sequence of the bacterium Enteractinococcus sp. strain UASWS1574.</title>
        <authorList>
            <person name="Crovadore J."/>
            <person name="Chablais R."/>
            <person name="Lefort F."/>
        </authorList>
    </citation>
    <scope>NUCLEOTIDE SEQUENCE [LARGE SCALE GENOMIC DNA]</scope>
    <source>
        <strain evidence="1 2">UASWS1574</strain>
    </source>
</reference>
<dbReference type="AlphaFoldDB" id="A0A1B7M324"/>
<sequence length="162" mass="18017">MAELDRELKVQAERIKTQRKLLAELRSATTRYSRLSLAKRSTATQQLDQDVWTLITATGTVDANIAATIQNVLNEGPLADLASTWYPEFEQLETQTHIDDGRANELAGQIASFVDAVLEATGLTPATEQLPIMALVEQIRSDILSPAQHKVWSRFLSNIEQN</sequence>
<dbReference type="EMBL" id="LXEY01000006">
    <property type="protein sequence ID" value="OAV62939.1"/>
    <property type="molecule type" value="Genomic_DNA"/>
</dbReference>
<comment type="caution">
    <text evidence="1">The sequence shown here is derived from an EMBL/GenBank/DDBJ whole genome shotgun (WGS) entry which is preliminary data.</text>
</comment>
<accession>A0A1B7M324</accession>
<protein>
    <submittedName>
        <fullName evidence="1">Uncharacterized protein</fullName>
    </submittedName>
</protein>
<dbReference type="RefSeq" id="WP_052504660.1">
    <property type="nucleotide sequence ID" value="NZ_LXEY01000006.1"/>
</dbReference>
<dbReference type="STRING" id="1837282.A6F49_03830"/>
<evidence type="ECO:0000313" key="2">
    <source>
        <dbReference type="Proteomes" id="UP000078292"/>
    </source>
</evidence>
<gene>
    <name evidence="1" type="ORF">A6F49_03830</name>
</gene>
<dbReference type="Proteomes" id="UP000078292">
    <property type="component" value="Unassembled WGS sequence"/>
</dbReference>
<organism evidence="1 2">
    <name type="scientific">Enteractinococcus helveticum</name>
    <dbReference type="NCBI Taxonomy" id="1837282"/>
    <lineage>
        <taxon>Bacteria</taxon>
        <taxon>Bacillati</taxon>
        <taxon>Actinomycetota</taxon>
        <taxon>Actinomycetes</taxon>
        <taxon>Micrococcales</taxon>
        <taxon>Micrococcaceae</taxon>
    </lineage>
</organism>
<proteinExistence type="predicted"/>
<name>A0A1B7M324_9MICC</name>
<evidence type="ECO:0000313" key="1">
    <source>
        <dbReference type="EMBL" id="OAV62939.1"/>
    </source>
</evidence>
<keyword evidence="2" id="KW-1185">Reference proteome</keyword>